<evidence type="ECO:0000256" key="5">
    <source>
        <dbReference type="HAMAP-Rule" id="MF_01197"/>
    </source>
</evidence>
<evidence type="ECO:0000256" key="1">
    <source>
        <dbReference type="ARBA" id="ARBA00022618"/>
    </source>
</evidence>
<dbReference type="HAMAP" id="MF_01197">
    <property type="entry name" value="SepF"/>
    <property type="match status" value="1"/>
</dbReference>
<protein>
    <recommendedName>
        <fullName evidence="5">Cell division protein SepF</fullName>
    </recommendedName>
</protein>
<dbReference type="GO" id="GO:0000917">
    <property type="term" value="P:division septum assembly"/>
    <property type="evidence" value="ECO:0007669"/>
    <property type="project" value="UniProtKB-KW"/>
</dbReference>
<keyword evidence="2 5" id="KW-0717">Septation</keyword>
<evidence type="ECO:0000313" key="7">
    <source>
        <dbReference type="Proteomes" id="UP000241639"/>
    </source>
</evidence>
<dbReference type="Gene3D" id="3.30.110.150">
    <property type="entry name" value="SepF-like protein"/>
    <property type="match status" value="1"/>
</dbReference>
<name>A0A2T4ZBD9_9BACL</name>
<comment type="subunit">
    <text evidence="5">Homodimer. Interacts with FtsZ.</text>
</comment>
<evidence type="ECO:0000256" key="2">
    <source>
        <dbReference type="ARBA" id="ARBA00023210"/>
    </source>
</evidence>
<dbReference type="Proteomes" id="UP000241639">
    <property type="component" value="Unassembled WGS sequence"/>
</dbReference>
<gene>
    <name evidence="5" type="primary">sepF</name>
    <name evidence="6" type="ORF">C8J48_1811</name>
</gene>
<dbReference type="GO" id="GO:0005737">
    <property type="term" value="C:cytoplasm"/>
    <property type="evidence" value="ECO:0007669"/>
    <property type="project" value="UniProtKB-SubCell"/>
</dbReference>
<dbReference type="InterPro" id="IPR023052">
    <property type="entry name" value="Cell_div_SepF"/>
</dbReference>
<comment type="subcellular location">
    <subcellularLocation>
        <location evidence="5">Cytoplasm</location>
    </subcellularLocation>
    <text evidence="5">Localizes to the division site, in a FtsZ-dependent manner.</text>
</comment>
<accession>A0A2T4ZBD9</accession>
<dbReference type="PANTHER" id="PTHR35798">
    <property type="entry name" value="CELL DIVISION PROTEIN SEPF"/>
    <property type="match status" value="1"/>
</dbReference>
<evidence type="ECO:0000313" key="6">
    <source>
        <dbReference type="EMBL" id="PTM59208.1"/>
    </source>
</evidence>
<keyword evidence="5" id="KW-0963">Cytoplasm</keyword>
<organism evidence="6 7">
    <name type="scientific">Desmospora activa DSM 45169</name>
    <dbReference type="NCBI Taxonomy" id="1121389"/>
    <lineage>
        <taxon>Bacteria</taxon>
        <taxon>Bacillati</taxon>
        <taxon>Bacillota</taxon>
        <taxon>Bacilli</taxon>
        <taxon>Bacillales</taxon>
        <taxon>Thermoactinomycetaceae</taxon>
        <taxon>Desmospora</taxon>
    </lineage>
</organism>
<dbReference type="AlphaFoldDB" id="A0A2T4ZBD9"/>
<evidence type="ECO:0000256" key="3">
    <source>
        <dbReference type="ARBA" id="ARBA00023306"/>
    </source>
</evidence>
<dbReference type="InterPro" id="IPR038594">
    <property type="entry name" value="SepF-like_sf"/>
</dbReference>
<dbReference type="OrthoDB" id="9815206at2"/>
<keyword evidence="3 5" id="KW-0131">Cell cycle</keyword>
<proteinExistence type="inferred from homology"/>
<dbReference type="GO" id="GO:0043093">
    <property type="term" value="P:FtsZ-dependent cytokinesis"/>
    <property type="evidence" value="ECO:0007669"/>
    <property type="project" value="UniProtKB-UniRule"/>
</dbReference>
<dbReference type="PANTHER" id="PTHR35798:SF1">
    <property type="entry name" value="CELL DIVISION PROTEIN SEPF"/>
    <property type="match status" value="1"/>
</dbReference>
<dbReference type="Pfam" id="PF04472">
    <property type="entry name" value="SepF"/>
    <property type="match status" value="1"/>
</dbReference>
<keyword evidence="1 5" id="KW-0132">Cell division</keyword>
<reference evidence="6 7" key="1">
    <citation type="submission" date="2018-04" db="EMBL/GenBank/DDBJ databases">
        <title>Genomic Encyclopedia of Archaeal and Bacterial Type Strains, Phase II (KMG-II): from individual species to whole genera.</title>
        <authorList>
            <person name="Goeker M."/>
        </authorList>
    </citation>
    <scope>NUCLEOTIDE SEQUENCE [LARGE SCALE GENOMIC DNA]</scope>
    <source>
        <strain evidence="6 7">DSM 45169</strain>
    </source>
</reference>
<evidence type="ECO:0000256" key="4">
    <source>
        <dbReference type="ARBA" id="ARBA00044936"/>
    </source>
</evidence>
<sequence length="138" mass="15597">MRLMDRMMGFFGINEEEEQYRDYTQEPAEPSSAGGRRKVVSLHTQKNIRVVLAEPRSYDEAQDIADNLKNHRPIIVNLQRVPKEHAVRIVDFLSGTVYALNGTIQKLGSHIFMCTPANVDIQGSISDLLADDANDILR</sequence>
<comment type="function">
    <text evidence="4 5">Cell division protein that is part of the divisome complex and is recruited early to the Z-ring. Probably stimulates Z-ring formation, perhaps through the cross-linking of FtsZ protofilaments. Its function overlaps with FtsA.</text>
</comment>
<keyword evidence="7" id="KW-1185">Reference proteome</keyword>
<dbReference type="EMBL" id="PZZP01000001">
    <property type="protein sequence ID" value="PTM59208.1"/>
    <property type="molecule type" value="Genomic_DNA"/>
</dbReference>
<dbReference type="InterPro" id="IPR007561">
    <property type="entry name" value="Cell_div_SepF/SepF-rel"/>
</dbReference>
<comment type="similarity">
    <text evidence="5">Belongs to the SepF family.</text>
</comment>
<comment type="caution">
    <text evidence="6">The sequence shown here is derived from an EMBL/GenBank/DDBJ whole genome shotgun (WGS) entry which is preliminary data.</text>
</comment>